<evidence type="ECO:0000256" key="1">
    <source>
        <dbReference type="ARBA" id="ARBA00001709"/>
    </source>
</evidence>
<proteinExistence type="predicted"/>
<sequence>MERINTISNQISNKQSYNDFLIVNELPYQKVLVELNNTRRNNAINTQMSKQLMNIVQDPNYKIVILKGTYGKAFGCGGDVKDLYSYITNPDKTLLFDYFLTEFQNNYCYYLLNHMENCGSIAIYDGFTIGEAFLLSCYSKIKICTERTVIMMPECKNGLVIYTPQYFYGLKNNIGTYLWMTGEQVKGYDCIRFGLADFYIQSQFLTQMERELILAQDMNQCKSICQKYADMSADFIQYSDNTKLFAYIQDNFELRDFKDFWNNLLRNAHQKTDLELQKFSLKCLQQINQASRISIRFNFNLLQMCSLMIDVEKFNLLQIKAAINATFLYKDCIEGLKKAVVQKNYQPQWSHESFLDVKDSELLKIKTTDEFIQNEKLRIDLLMQIARQMMNRKQSIILQQNYYQLPQIIFDD</sequence>
<dbReference type="GO" id="GO:0006574">
    <property type="term" value="P:L-valine catabolic process"/>
    <property type="evidence" value="ECO:0007669"/>
    <property type="project" value="TreeGrafter"/>
</dbReference>
<dbReference type="AlphaFoldDB" id="Q22N60"/>
<evidence type="ECO:0000259" key="4">
    <source>
        <dbReference type="Pfam" id="PF16113"/>
    </source>
</evidence>
<evidence type="ECO:0000256" key="2">
    <source>
        <dbReference type="ARBA" id="ARBA00011915"/>
    </source>
</evidence>
<dbReference type="InterPro" id="IPR045004">
    <property type="entry name" value="ECH_dom"/>
</dbReference>
<dbReference type="eggNOG" id="KOG1684">
    <property type="taxonomic scope" value="Eukaryota"/>
</dbReference>
<evidence type="ECO:0000313" key="6">
    <source>
        <dbReference type="Proteomes" id="UP000009168"/>
    </source>
</evidence>
<dbReference type="RefSeq" id="XP_001007170.1">
    <property type="nucleotide sequence ID" value="XM_001007170.3"/>
</dbReference>
<dbReference type="Pfam" id="PF16113">
    <property type="entry name" value="ECH_2"/>
    <property type="match status" value="1"/>
</dbReference>
<keyword evidence="6" id="KW-1185">Reference proteome</keyword>
<gene>
    <name evidence="5" type="ORF">TTHERM_00214740</name>
</gene>
<evidence type="ECO:0000313" key="5">
    <source>
        <dbReference type="EMBL" id="EAR86925.1"/>
    </source>
</evidence>
<name>Q22N60_TETTS</name>
<reference evidence="6" key="1">
    <citation type="journal article" date="2006" name="PLoS Biol.">
        <title>Macronuclear genome sequence of the ciliate Tetrahymena thermophila, a model eukaryote.</title>
        <authorList>
            <person name="Eisen J.A."/>
            <person name="Coyne R.S."/>
            <person name="Wu M."/>
            <person name="Wu D."/>
            <person name="Thiagarajan M."/>
            <person name="Wortman J.R."/>
            <person name="Badger J.H."/>
            <person name="Ren Q."/>
            <person name="Amedeo P."/>
            <person name="Jones K.M."/>
            <person name="Tallon L.J."/>
            <person name="Delcher A.L."/>
            <person name="Salzberg S.L."/>
            <person name="Silva J.C."/>
            <person name="Haas B.J."/>
            <person name="Majoros W.H."/>
            <person name="Farzad M."/>
            <person name="Carlton J.M."/>
            <person name="Smith R.K. Jr."/>
            <person name="Garg J."/>
            <person name="Pearlman R.E."/>
            <person name="Karrer K.M."/>
            <person name="Sun L."/>
            <person name="Manning G."/>
            <person name="Elde N.C."/>
            <person name="Turkewitz A.P."/>
            <person name="Asai D.J."/>
            <person name="Wilkes D.E."/>
            <person name="Wang Y."/>
            <person name="Cai H."/>
            <person name="Collins K."/>
            <person name="Stewart B.A."/>
            <person name="Lee S.R."/>
            <person name="Wilamowska K."/>
            <person name="Weinberg Z."/>
            <person name="Ruzzo W.L."/>
            <person name="Wloga D."/>
            <person name="Gaertig J."/>
            <person name="Frankel J."/>
            <person name="Tsao C.-C."/>
            <person name="Gorovsky M.A."/>
            <person name="Keeling P.J."/>
            <person name="Waller R.F."/>
            <person name="Patron N.J."/>
            <person name="Cherry J.M."/>
            <person name="Stover N.A."/>
            <person name="Krieger C.J."/>
            <person name="del Toro C."/>
            <person name="Ryder H.F."/>
            <person name="Williamson S.C."/>
            <person name="Barbeau R.A."/>
            <person name="Hamilton E.P."/>
            <person name="Orias E."/>
        </authorList>
    </citation>
    <scope>NUCLEOTIDE SEQUENCE [LARGE SCALE GENOMIC DNA]</scope>
    <source>
        <strain evidence="6">SB210</strain>
    </source>
</reference>
<dbReference type="STRING" id="312017.Q22N60"/>
<comment type="catalytic activity">
    <reaction evidence="1">
        <text>3-hydroxy-2-methylpropanoyl-CoA + H2O = 3-hydroxy-2-methylpropanoate + CoA + H(+)</text>
        <dbReference type="Rhea" id="RHEA:20888"/>
        <dbReference type="ChEBI" id="CHEBI:11805"/>
        <dbReference type="ChEBI" id="CHEBI:15377"/>
        <dbReference type="ChEBI" id="CHEBI:15378"/>
        <dbReference type="ChEBI" id="CHEBI:57287"/>
        <dbReference type="ChEBI" id="CHEBI:57340"/>
        <dbReference type="EC" id="3.1.2.4"/>
    </reaction>
</comment>
<dbReference type="Proteomes" id="UP000009168">
    <property type="component" value="Unassembled WGS sequence"/>
</dbReference>
<accession>Q22N60</accession>
<organism evidence="5 6">
    <name type="scientific">Tetrahymena thermophila (strain SB210)</name>
    <dbReference type="NCBI Taxonomy" id="312017"/>
    <lineage>
        <taxon>Eukaryota</taxon>
        <taxon>Sar</taxon>
        <taxon>Alveolata</taxon>
        <taxon>Ciliophora</taxon>
        <taxon>Intramacronucleata</taxon>
        <taxon>Oligohymenophorea</taxon>
        <taxon>Hymenostomatida</taxon>
        <taxon>Tetrahymenina</taxon>
        <taxon>Tetrahymenidae</taxon>
        <taxon>Tetrahymena</taxon>
    </lineage>
</organism>
<dbReference type="EC" id="3.1.2.4" evidence="2"/>
<dbReference type="SUPFAM" id="SSF52096">
    <property type="entry name" value="ClpP/crotonase"/>
    <property type="match status" value="1"/>
</dbReference>
<dbReference type="KEGG" id="tet:TTHERM_00214740"/>
<dbReference type="GeneID" id="7829075"/>
<dbReference type="HOGENOM" id="CLU_009834_22_1_1"/>
<dbReference type="PANTHER" id="PTHR43176:SF3">
    <property type="entry name" value="3-HYDROXYISOBUTYRYL-COA HYDROLASE, MITOCHONDRIAL"/>
    <property type="match status" value="1"/>
</dbReference>
<dbReference type="PANTHER" id="PTHR43176">
    <property type="entry name" value="3-HYDROXYISOBUTYRYL-COA HYDROLASE-RELATED"/>
    <property type="match status" value="1"/>
</dbReference>
<protein>
    <recommendedName>
        <fullName evidence="2">3-hydroxyisobutyryl-CoA hydrolase</fullName>
        <ecNumber evidence="2">3.1.2.4</ecNumber>
    </recommendedName>
</protein>
<dbReference type="Gene3D" id="3.90.226.10">
    <property type="entry name" value="2-enoyl-CoA Hydratase, Chain A, domain 1"/>
    <property type="match status" value="1"/>
</dbReference>
<keyword evidence="3" id="KW-0378">Hydrolase</keyword>
<dbReference type="GO" id="GO:0003860">
    <property type="term" value="F:3-hydroxyisobutyryl-CoA hydrolase activity"/>
    <property type="evidence" value="ECO:0007669"/>
    <property type="project" value="UniProtKB-EC"/>
</dbReference>
<evidence type="ECO:0000256" key="3">
    <source>
        <dbReference type="ARBA" id="ARBA00022801"/>
    </source>
</evidence>
<dbReference type="OMA" id="NNCEDAD"/>
<dbReference type="InterPro" id="IPR032259">
    <property type="entry name" value="HIBYL-CoA-H"/>
</dbReference>
<dbReference type="InParanoid" id="Q22N60"/>
<dbReference type="InterPro" id="IPR029045">
    <property type="entry name" value="ClpP/crotonase-like_dom_sf"/>
</dbReference>
<dbReference type="OrthoDB" id="330128at2759"/>
<dbReference type="CDD" id="cd06558">
    <property type="entry name" value="crotonase-like"/>
    <property type="match status" value="1"/>
</dbReference>
<feature type="domain" description="Enoyl-CoA hydratase/isomerase" evidence="4">
    <location>
        <begin position="32"/>
        <end position="362"/>
    </location>
</feature>
<dbReference type="EMBL" id="GG662857">
    <property type="protein sequence ID" value="EAR86925.1"/>
    <property type="molecule type" value="Genomic_DNA"/>
</dbReference>